<dbReference type="PANTHER" id="PTHR42985">
    <property type="entry name" value="SODIUM-COUPLED MONOCARBOXYLATE TRANSPORTER"/>
    <property type="match status" value="1"/>
</dbReference>
<dbReference type="Pfam" id="PF00474">
    <property type="entry name" value="SSF"/>
    <property type="match status" value="1"/>
</dbReference>
<dbReference type="AlphaFoldDB" id="A0A4U5LR93"/>
<dbReference type="STRING" id="34508.A0A4U5LR93"/>
<keyword evidence="4" id="KW-1003">Cell membrane</keyword>
<evidence type="ECO:0000256" key="7">
    <source>
        <dbReference type="ARBA" id="ARBA00023053"/>
    </source>
</evidence>
<keyword evidence="10" id="KW-0739">Sodium transport</keyword>
<feature type="transmembrane region" description="Helical" evidence="12">
    <location>
        <begin position="127"/>
        <end position="147"/>
    </location>
</feature>
<dbReference type="PANTHER" id="PTHR42985:SF40">
    <property type="entry name" value="LD47995P-RELATED"/>
    <property type="match status" value="1"/>
</dbReference>
<sequence length="610" mass="66860">MFRIIDFIIFGLFLLLSVLVGVYHGVQSKRNKHEHGKTAEFLTGGRKLPIIPVCLSLLTTFISGIALLGLPAEIYQKGMIVGMSFVTAVLSFIITGVFFVPVFYKLQFISVYEYFYMRFGSRLLQRIGSILFLISTLFYMSVVMYAPSVALVGVTDLPLWPFILCVGVVSTIYTTIGGIKAVIWTDTLQAAFLYIGLGTLLIKGTMDAGGLGHVFAVSEETGRLTKSMLKFDLSPLQYNSVWISLIGGTLHWTCFYGLNQMALQRYCSMPSLRSARIVMTFTVPAFLFMASMCCFIGLLMIAYFNGCDPLALGEIDSPDQMSILMAARVLEIVPGLPGLFLSTLFSSTLSTTSSGMNSMTAVLWEDFFKHTTKSNDEKKAAKVMKICTFVIGVVATAFAFACDYMGGIFNAAISTLGATAGPLVGLFFLGILFPKSNKNGAFAGLSVASIFVLMCTMCYNVEKPYVNYVLPLNSTLGSSKACIDYSLNASTHYKVHISALKHHTPADMHDHVMIANLHYGDPDSSSLSRVSPYIYAALGVMIVVLVGVPVSYAFPHKQTSKEEKAAYACTFAGLDVDFDWKTFAKDECHPTTDRLLEEIKADMVMAHPSY</sequence>
<feature type="transmembrane region" description="Helical" evidence="12">
    <location>
        <begin position="323"/>
        <end position="346"/>
    </location>
</feature>
<feature type="transmembrane region" description="Helical" evidence="12">
    <location>
        <begin position="278"/>
        <end position="303"/>
    </location>
</feature>
<evidence type="ECO:0000256" key="11">
    <source>
        <dbReference type="RuleBase" id="RU362091"/>
    </source>
</evidence>
<evidence type="ECO:0000256" key="1">
    <source>
        <dbReference type="ARBA" id="ARBA00004651"/>
    </source>
</evidence>
<comment type="caution">
    <text evidence="13">The sequence shown here is derived from an EMBL/GenBank/DDBJ whole genome shotgun (WGS) entry which is preliminary data.</text>
</comment>
<feature type="transmembrane region" description="Helical" evidence="12">
    <location>
        <begin position="440"/>
        <end position="462"/>
    </location>
</feature>
<evidence type="ECO:0000256" key="5">
    <source>
        <dbReference type="ARBA" id="ARBA00022692"/>
    </source>
</evidence>
<evidence type="ECO:0000256" key="3">
    <source>
        <dbReference type="ARBA" id="ARBA00022448"/>
    </source>
</evidence>
<dbReference type="GO" id="GO:0015293">
    <property type="term" value="F:symporter activity"/>
    <property type="evidence" value="ECO:0007669"/>
    <property type="project" value="TreeGrafter"/>
</dbReference>
<dbReference type="Gene3D" id="1.20.1730.10">
    <property type="entry name" value="Sodium/glucose cotransporter"/>
    <property type="match status" value="1"/>
</dbReference>
<feature type="transmembrane region" description="Helical" evidence="12">
    <location>
        <begin position="191"/>
        <end position="216"/>
    </location>
</feature>
<evidence type="ECO:0008006" key="15">
    <source>
        <dbReference type="Google" id="ProtNLM"/>
    </source>
</evidence>
<dbReference type="OrthoDB" id="6132759at2759"/>
<protein>
    <recommendedName>
        <fullName evidence="15">Sodium/solute symporter</fullName>
    </recommendedName>
</protein>
<dbReference type="Proteomes" id="UP000298663">
    <property type="component" value="Unassembled WGS sequence"/>
</dbReference>
<dbReference type="NCBIfam" id="TIGR00813">
    <property type="entry name" value="sss"/>
    <property type="match status" value="1"/>
</dbReference>
<comment type="similarity">
    <text evidence="2 11">Belongs to the sodium:solute symporter (SSF) (TC 2.A.21) family.</text>
</comment>
<dbReference type="EMBL" id="AZBU02000013">
    <property type="protein sequence ID" value="TKR58493.1"/>
    <property type="molecule type" value="Genomic_DNA"/>
</dbReference>
<keyword evidence="7" id="KW-0915">Sodium</keyword>
<evidence type="ECO:0000256" key="6">
    <source>
        <dbReference type="ARBA" id="ARBA00022989"/>
    </source>
</evidence>
<evidence type="ECO:0000256" key="10">
    <source>
        <dbReference type="ARBA" id="ARBA00023201"/>
    </source>
</evidence>
<keyword evidence="8" id="KW-0406">Ion transport</keyword>
<feature type="transmembrane region" description="Helical" evidence="12">
    <location>
        <begin position="47"/>
        <end position="68"/>
    </location>
</feature>
<organism evidence="13 14">
    <name type="scientific">Steinernema carpocapsae</name>
    <name type="common">Entomopathogenic nematode</name>
    <dbReference type="NCBI Taxonomy" id="34508"/>
    <lineage>
        <taxon>Eukaryota</taxon>
        <taxon>Metazoa</taxon>
        <taxon>Ecdysozoa</taxon>
        <taxon>Nematoda</taxon>
        <taxon>Chromadorea</taxon>
        <taxon>Rhabditida</taxon>
        <taxon>Tylenchina</taxon>
        <taxon>Panagrolaimomorpha</taxon>
        <taxon>Strongyloidoidea</taxon>
        <taxon>Steinernematidae</taxon>
        <taxon>Steinernema</taxon>
    </lineage>
</organism>
<reference evidence="13 14" key="2">
    <citation type="journal article" date="2019" name="G3 (Bethesda)">
        <title>Hybrid Assembly of the Genome of the Entomopathogenic Nematode Steinernema carpocapsae Identifies the X-Chromosome.</title>
        <authorList>
            <person name="Serra L."/>
            <person name="Macchietto M."/>
            <person name="Macias-Munoz A."/>
            <person name="McGill C.J."/>
            <person name="Rodriguez I.M."/>
            <person name="Rodriguez B."/>
            <person name="Murad R."/>
            <person name="Mortazavi A."/>
        </authorList>
    </citation>
    <scope>NUCLEOTIDE SEQUENCE [LARGE SCALE GENOMIC DNA]</scope>
    <source>
        <strain evidence="13 14">ALL</strain>
    </source>
</reference>
<dbReference type="InterPro" id="IPR038377">
    <property type="entry name" value="Na/Glc_symporter_sf"/>
</dbReference>
<evidence type="ECO:0000256" key="12">
    <source>
        <dbReference type="SAM" id="Phobius"/>
    </source>
</evidence>
<feature type="transmembrane region" description="Helical" evidence="12">
    <location>
        <begin position="383"/>
        <end position="401"/>
    </location>
</feature>
<feature type="transmembrane region" description="Helical" evidence="12">
    <location>
        <begin position="80"/>
        <end position="106"/>
    </location>
</feature>
<keyword evidence="14" id="KW-1185">Reference proteome</keyword>
<feature type="transmembrane region" description="Helical" evidence="12">
    <location>
        <begin position="159"/>
        <end position="179"/>
    </location>
</feature>
<keyword evidence="5 12" id="KW-0812">Transmembrane</keyword>
<evidence type="ECO:0000313" key="13">
    <source>
        <dbReference type="EMBL" id="TKR58493.1"/>
    </source>
</evidence>
<keyword evidence="9 12" id="KW-0472">Membrane</keyword>
<gene>
    <name evidence="13" type="ORF">L596_029931</name>
</gene>
<dbReference type="PROSITE" id="PS50283">
    <property type="entry name" value="NA_SOLUT_SYMP_3"/>
    <property type="match status" value="1"/>
</dbReference>
<evidence type="ECO:0000256" key="9">
    <source>
        <dbReference type="ARBA" id="ARBA00023136"/>
    </source>
</evidence>
<proteinExistence type="inferred from homology"/>
<evidence type="ECO:0000256" key="8">
    <source>
        <dbReference type="ARBA" id="ARBA00023065"/>
    </source>
</evidence>
<keyword evidence="6 12" id="KW-1133">Transmembrane helix</keyword>
<feature type="transmembrane region" description="Helical" evidence="12">
    <location>
        <begin position="533"/>
        <end position="554"/>
    </location>
</feature>
<keyword evidence="3" id="KW-0813">Transport</keyword>
<name>A0A4U5LR93_STECR</name>
<feature type="transmembrane region" description="Helical" evidence="12">
    <location>
        <begin position="6"/>
        <end position="26"/>
    </location>
</feature>
<dbReference type="GO" id="GO:0006814">
    <property type="term" value="P:sodium ion transport"/>
    <property type="evidence" value="ECO:0007669"/>
    <property type="project" value="UniProtKB-KW"/>
</dbReference>
<accession>A0A4U5LR93</accession>
<evidence type="ECO:0000313" key="14">
    <source>
        <dbReference type="Proteomes" id="UP000298663"/>
    </source>
</evidence>
<dbReference type="InterPro" id="IPR051163">
    <property type="entry name" value="Sodium:Solute_Symporter_SSF"/>
</dbReference>
<dbReference type="GO" id="GO:0005886">
    <property type="term" value="C:plasma membrane"/>
    <property type="evidence" value="ECO:0007669"/>
    <property type="project" value="UniProtKB-SubCell"/>
</dbReference>
<feature type="transmembrane region" description="Helical" evidence="12">
    <location>
        <begin position="236"/>
        <end position="258"/>
    </location>
</feature>
<evidence type="ECO:0000256" key="4">
    <source>
        <dbReference type="ARBA" id="ARBA00022475"/>
    </source>
</evidence>
<comment type="subcellular location">
    <subcellularLocation>
        <location evidence="1">Cell membrane</location>
        <topology evidence="1">Multi-pass membrane protein</topology>
    </subcellularLocation>
</comment>
<dbReference type="InterPro" id="IPR001734">
    <property type="entry name" value="Na/solute_symporter"/>
</dbReference>
<evidence type="ECO:0000256" key="2">
    <source>
        <dbReference type="ARBA" id="ARBA00006434"/>
    </source>
</evidence>
<reference evidence="13 14" key="1">
    <citation type="journal article" date="2015" name="Genome Biol.">
        <title>Comparative genomics of Steinernema reveals deeply conserved gene regulatory networks.</title>
        <authorList>
            <person name="Dillman A.R."/>
            <person name="Macchietto M."/>
            <person name="Porter C.F."/>
            <person name="Rogers A."/>
            <person name="Williams B."/>
            <person name="Antoshechkin I."/>
            <person name="Lee M.M."/>
            <person name="Goodwin Z."/>
            <person name="Lu X."/>
            <person name="Lewis E.E."/>
            <person name="Goodrich-Blair H."/>
            <person name="Stock S.P."/>
            <person name="Adams B.J."/>
            <person name="Sternberg P.W."/>
            <person name="Mortazavi A."/>
        </authorList>
    </citation>
    <scope>NUCLEOTIDE SEQUENCE [LARGE SCALE GENOMIC DNA]</scope>
    <source>
        <strain evidence="13 14">ALL</strain>
    </source>
</reference>
<feature type="transmembrane region" description="Helical" evidence="12">
    <location>
        <begin position="407"/>
        <end position="433"/>
    </location>
</feature>